<accession>A0ABU7CXE5</accession>
<proteinExistence type="predicted"/>
<feature type="non-terminal residue" evidence="1">
    <location>
        <position position="1"/>
    </location>
</feature>
<name>A0ABU7CXE5_9TELE</name>
<protein>
    <submittedName>
        <fullName evidence="1">Uncharacterized protein</fullName>
    </submittedName>
</protein>
<organism evidence="1 2">
    <name type="scientific">Characodon lateralis</name>
    <dbReference type="NCBI Taxonomy" id="208331"/>
    <lineage>
        <taxon>Eukaryota</taxon>
        <taxon>Metazoa</taxon>
        <taxon>Chordata</taxon>
        <taxon>Craniata</taxon>
        <taxon>Vertebrata</taxon>
        <taxon>Euteleostomi</taxon>
        <taxon>Actinopterygii</taxon>
        <taxon>Neopterygii</taxon>
        <taxon>Teleostei</taxon>
        <taxon>Neoteleostei</taxon>
        <taxon>Acanthomorphata</taxon>
        <taxon>Ovalentaria</taxon>
        <taxon>Atherinomorphae</taxon>
        <taxon>Cyprinodontiformes</taxon>
        <taxon>Goodeidae</taxon>
        <taxon>Characodon</taxon>
    </lineage>
</organism>
<evidence type="ECO:0000313" key="2">
    <source>
        <dbReference type="Proteomes" id="UP001352852"/>
    </source>
</evidence>
<sequence>FIVPHRTSCGDLRKTCCFSVRVCVRDILLPFDRRLDQCCGPLVPCMDQSEGPTHVDVA</sequence>
<evidence type="ECO:0000313" key="1">
    <source>
        <dbReference type="EMBL" id="MED6267606.1"/>
    </source>
</evidence>
<gene>
    <name evidence="1" type="ORF">CHARACLAT_013942</name>
</gene>
<dbReference type="EMBL" id="JAHUTJ010009221">
    <property type="protein sequence ID" value="MED6267606.1"/>
    <property type="molecule type" value="Genomic_DNA"/>
</dbReference>
<comment type="caution">
    <text evidence="1">The sequence shown here is derived from an EMBL/GenBank/DDBJ whole genome shotgun (WGS) entry which is preliminary data.</text>
</comment>
<dbReference type="Proteomes" id="UP001352852">
    <property type="component" value="Unassembled WGS sequence"/>
</dbReference>
<keyword evidence="2" id="KW-1185">Reference proteome</keyword>
<reference evidence="1 2" key="1">
    <citation type="submission" date="2021-06" db="EMBL/GenBank/DDBJ databases">
        <authorList>
            <person name="Palmer J.M."/>
        </authorList>
    </citation>
    <scope>NUCLEOTIDE SEQUENCE [LARGE SCALE GENOMIC DNA]</scope>
    <source>
        <strain evidence="1 2">CL_MEX2019</strain>
        <tissue evidence="1">Muscle</tissue>
    </source>
</reference>